<evidence type="ECO:0000256" key="2">
    <source>
        <dbReference type="ARBA" id="ARBA00008779"/>
    </source>
</evidence>
<name>A0A9D4QDA7_RHISA</name>
<dbReference type="PANTHER" id="PTHR10342:SF273">
    <property type="entry name" value="RE14504P"/>
    <property type="match status" value="1"/>
</dbReference>
<evidence type="ECO:0000259" key="7">
    <source>
        <dbReference type="Pfam" id="PF00884"/>
    </source>
</evidence>
<proteinExistence type="inferred from homology"/>
<evidence type="ECO:0000313" key="8">
    <source>
        <dbReference type="EMBL" id="KAH7973119.1"/>
    </source>
</evidence>
<dbReference type="Gene3D" id="3.30.1120.10">
    <property type="match status" value="1"/>
</dbReference>
<keyword evidence="6" id="KW-0325">Glycoprotein</keyword>
<evidence type="ECO:0000256" key="3">
    <source>
        <dbReference type="ARBA" id="ARBA00022723"/>
    </source>
</evidence>
<evidence type="ECO:0000256" key="4">
    <source>
        <dbReference type="ARBA" id="ARBA00022801"/>
    </source>
</evidence>
<evidence type="ECO:0000256" key="1">
    <source>
        <dbReference type="ARBA" id="ARBA00001913"/>
    </source>
</evidence>
<dbReference type="GO" id="GO:0008484">
    <property type="term" value="F:sulfuric ester hydrolase activity"/>
    <property type="evidence" value="ECO:0007669"/>
    <property type="project" value="InterPro"/>
</dbReference>
<keyword evidence="3" id="KW-0479">Metal-binding</keyword>
<gene>
    <name evidence="8" type="ORF">HPB52_021766</name>
</gene>
<comment type="cofactor">
    <cofactor evidence="1">
        <name>Ca(2+)</name>
        <dbReference type="ChEBI" id="CHEBI:29108"/>
    </cofactor>
</comment>
<dbReference type="AlphaFoldDB" id="A0A9D4QDA7"/>
<keyword evidence="5" id="KW-0106">Calcium</keyword>
<dbReference type="PROSITE" id="PS00149">
    <property type="entry name" value="SULFATASE_2"/>
    <property type="match status" value="1"/>
</dbReference>
<dbReference type="Gene3D" id="3.40.720.10">
    <property type="entry name" value="Alkaline Phosphatase, subunit A"/>
    <property type="match status" value="2"/>
</dbReference>
<feature type="domain" description="Sulfatase N-terminal" evidence="7">
    <location>
        <begin position="1"/>
        <end position="274"/>
    </location>
</feature>
<keyword evidence="4" id="KW-0378">Hydrolase</keyword>
<protein>
    <recommendedName>
        <fullName evidence="7">Sulfatase N-terminal domain-containing protein</fullName>
    </recommendedName>
</protein>
<dbReference type="CDD" id="cd16029">
    <property type="entry name" value="4-S"/>
    <property type="match status" value="1"/>
</dbReference>
<organism evidence="8 9">
    <name type="scientific">Rhipicephalus sanguineus</name>
    <name type="common">Brown dog tick</name>
    <name type="synonym">Ixodes sanguineus</name>
    <dbReference type="NCBI Taxonomy" id="34632"/>
    <lineage>
        <taxon>Eukaryota</taxon>
        <taxon>Metazoa</taxon>
        <taxon>Ecdysozoa</taxon>
        <taxon>Arthropoda</taxon>
        <taxon>Chelicerata</taxon>
        <taxon>Arachnida</taxon>
        <taxon>Acari</taxon>
        <taxon>Parasitiformes</taxon>
        <taxon>Ixodida</taxon>
        <taxon>Ixodoidea</taxon>
        <taxon>Ixodidae</taxon>
        <taxon>Rhipicephalinae</taxon>
        <taxon>Rhipicephalus</taxon>
        <taxon>Rhipicephalus</taxon>
    </lineage>
</organism>
<dbReference type="InterPro" id="IPR047115">
    <property type="entry name" value="ARSB"/>
</dbReference>
<dbReference type="PANTHER" id="PTHR10342">
    <property type="entry name" value="ARYLSULFATASE"/>
    <property type="match status" value="1"/>
</dbReference>
<evidence type="ECO:0000313" key="9">
    <source>
        <dbReference type="Proteomes" id="UP000821837"/>
    </source>
</evidence>
<comment type="similarity">
    <text evidence="2">Belongs to the sulfatase family.</text>
</comment>
<dbReference type="Pfam" id="PF00884">
    <property type="entry name" value="Sulfatase"/>
    <property type="match status" value="1"/>
</dbReference>
<dbReference type="SUPFAM" id="SSF53649">
    <property type="entry name" value="Alkaline phosphatase-like"/>
    <property type="match status" value="1"/>
</dbReference>
<reference evidence="8" key="2">
    <citation type="submission" date="2021-09" db="EMBL/GenBank/DDBJ databases">
        <authorList>
            <person name="Jia N."/>
            <person name="Wang J."/>
            <person name="Shi W."/>
            <person name="Du L."/>
            <person name="Sun Y."/>
            <person name="Zhan W."/>
            <person name="Jiang J."/>
            <person name="Wang Q."/>
            <person name="Zhang B."/>
            <person name="Ji P."/>
            <person name="Sakyi L.B."/>
            <person name="Cui X."/>
            <person name="Yuan T."/>
            <person name="Jiang B."/>
            <person name="Yang W."/>
            <person name="Lam T.T.-Y."/>
            <person name="Chang Q."/>
            <person name="Ding S."/>
            <person name="Wang X."/>
            <person name="Zhu J."/>
            <person name="Ruan X."/>
            <person name="Zhao L."/>
            <person name="Wei J."/>
            <person name="Que T."/>
            <person name="Du C."/>
            <person name="Cheng J."/>
            <person name="Dai P."/>
            <person name="Han X."/>
            <person name="Huang E."/>
            <person name="Gao Y."/>
            <person name="Liu J."/>
            <person name="Shao H."/>
            <person name="Ye R."/>
            <person name="Li L."/>
            <person name="Wei W."/>
            <person name="Wang X."/>
            <person name="Wang C."/>
            <person name="Huo Q."/>
            <person name="Li W."/>
            <person name="Guo W."/>
            <person name="Chen H."/>
            <person name="Chen S."/>
            <person name="Zhou L."/>
            <person name="Zhou L."/>
            <person name="Ni X."/>
            <person name="Tian J."/>
            <person name="Zhou Y."/>
            <person name="Sheng Y."/>
            <person name="Liu T."/>
            <person name="Pan Y."/>
            <person name="Xia L."/>
            <person name="Li J."/>
            <person name="Zhao F."/>
            <person name="Cao W."/>
        </authorList>
    </citation>
    <scope>NUCLEOTIDE SEQUENCE</scope>
    <source>
        <strain evidence="8">Rsan-2018</strain>
        <tissue evidence="8">Larvae</tissue>
    </source>
</reference>
<dbReference type="Proteomes" id="UP000821837">
    <property type="component" value="Chromosome 11"/>
</dbReference>
<dbReference type="VEuPathDB" id="VectorBase:RSAN_042128"/>
<reference evidence="8" key="1">
    <citation type="journal article" date="2020" name="Cell">
        <title>Large-Scale Comparative Analyses of Tick Genomes Elucidate Their Genetic Diversity and Vector Capacities.</title>
        <authorList>
            <consortium name="Tick Genome and Microbiome Consortium (TIGMIC)"/>
            <person name="Jia N."/>
            <person name="Wang J."/>
            <person name="Shi W."/>
            <person name="Du L."/>
            <person name="Sun Y."/>
            <person name="Zhan W."/>
            <person name="Jiang J.F."/>
            <person name="Wang Q."/>
            <person name="Zhang B."/>
            <person name="Ji P."/>
            <person name="Bell-Sakyi L."/>
            <person name="Cui X.M."/>
            <person name="Yuan T.T."/>
            <person name="Jiang B.G."/>
            <person name="Yang W.F."/>
            <person name="Lam T.T."/>
            <person name="Chang Q.C."/>
            <person name="Ding S.J."/>
            <person name="Wang X.J."/>
            <person name="Zhu J.G."/>
            <person name="Ruan X.D."/>
            <person name="Zhao L."/>
            <person name="Wei J.T."/>
            <person name="Ye R.Z."/>
            <person name="Que T.C."/>
            <person name="Du C.H."/>
            <person name="Zhou Y.H."/>
            <person name="Cheng J.X."/>
            <person name="Dai P.F."/>
            <person name="Guo W.B."/>
            <person name="Han X.H."/>
            <person name="Huang E.J."/>
            <person name="Li L.F."/>
            <person name="Wei W."/>
            <person name="Gao Y.C."/>
            <person name="Liu J.Z."/>
            <person name="Shao H.Z."/>
            <person name="Wang X."/>
            <person name="Wang C.C."/>
            <person name="Yang T.C."/>
            <person name="Huo Q.B."/>
            <person name="Li W."/>
            <person name="Chen H.Y."/>
            <person name="Chen S.E."/>
            <person name="Zhou L.G."/>
            <person name="Ni X.B."/>
            <person name="Tian J.H."/>
            <person name="Sheng Y."/>
            <person name="Liu T."/>
            <person name="Pan Y.S."/>
            <person name="Xia L.Y."/>
            <person name="Li J."/>
            <person name="Zhao F."/>
            <person name="Cao W.C."/>
        </authorList>
    </citation>
    <scope>NUCLEOTIDE SEQUENCE</scope>
    <source>
        <strain evidence="8">Rsan-2018</strain>
    </source>
</reference>
<evidence type="ECO:0000256" key="5">
    <source>
        <dbReference type="ARBA" id="ARBA00022837"/>
    </source>
</evidence>
<accession>A0A9D4QDA7</accession>
<dbReference type="EMBL" id="JABSTV010001247">
    <property type="protein sequence ID" value="KAH7973119.1"/>
    <property type="molecule type" value="Genomic_DNA"/>
</dbReference>
<evidence type="ECO:0000256" key="6">
    <source>
        <dbReference type="ARBA" id="ARBA00023180"/>
    </source>
</evidence>
<keyword evidence="9" id="KW-1185">Reference proteome</keyword>
<sequence length="489" mass="54220">MGWNDVSFHGSRQIPTPNIDALAASGVVLQRHYATPVCTPSRAAFVTARYPTRVGVGYMPLHPGAAAALPLDFEVLPQWLKRQGYSTHMVGKWHLGYKSLEYTPTWRGFDSFFGYYNGEEFYFNHTTVHPLFLYLSYQAVHSSCKGCDIDAPEEIASKYAYIKARNRTLFAGALDVMDRSIGEVLAALQTRGMLVDSVVVFASDNGAAPVKDITASNAGSNWPLRGGKSNVWEGGMRTPAVFWYGRLSGRLPRPPSQQMMHIVDWAPTFYAAAGGDVSALGDVDGRDQWEALSAGKGNGHEDMILEIEGRNEASAIISGRYKLVNRSEALSDPLLDIRMRPPEGDPPMELELDSLMKSSEAWKALQEASRDAGASGSSAPRENWRQELIVKCDGSPTSRDDESVSDNFDPHDTTFVFDIISDPCELNNLASSEPELRDRLLKKLATFRAEVPIDPMTDEVDERSFPEYHHCTWSTWMDVEPADYQSCPC</sequence>
<dbReference type="InterPro" id="IPR000917">
    <property type="entry name" value="Sulfatase_N"/>
</dbReference>
<comment type="caution">
    <text evidence="8">The sequence shown here is derived from an EMBL/GenBank/DDBJ whole genome shotgun (WGS) entry which is preliminary data.</text>
</comment>
<dbReference type="GO" id="GO:0046872">
    <property type="term" value="F:metal ion binding"/>
    <property type="evidence" value="ECO:0007669"/>
    <property type="project" value="UniProtKB-KW"/>
</dbReference>
<dbReference type="InterPro" id="IPR024607">
    <property type="entry name" value="Sulfatase_CS"/>
</dbReference>
<dbReference type="InterPro" id="IPR017850">
    <property type="entry name" value="Alkaline_phosphatase_core_sf"/>
</dbReference>